<protein>
    <submittedName>
        <fullName evidence="2">Uncharacterized protein</fullName>
    </submittedName>
</protein>
<reference evidence="2 3" key="1">
    <citation type="journal article" date="2022" name="Allergy">
        <title>Genome assembly and annotation of Periplaneta americana reveal a comprehensive cockroach allergen profile.</title>
        <authorList>
            <person name="Wang L."/>
            <person name="Xiong Q."/>
            <person name="Saelim N."/>
            <person name="Wang L."/>
            <person name="Nong W."/>
            <person name="Wan A.T."/>
            <person name="Shi M."/>
            <person name="Liu X."/>
            <person name="Cao Q."/>
            <person name="Hui J.H.L."/>
            <person name="Sookrung N."/>
            <person name="Leung T.F."/>
            <person name="Tungtrongchitr A."/>
            <person name="Tsui S.K.W."/>
        </authorList>
    </citation>
    <scope>NUCLEOTIDE SEQUENCE [LARGE SCALE GENOMIC DNA]</scope>
    <source>
        <strain evidence="2">PWHHKU_190912</strain>
    </source>
</reference>
<evidence type="ECO:0000313" key="3">
    <source>
        <dbReference type="Proteomes" id="UP001148838"/>
    </source>
</evidence>
<feature type="region of interest" description="Disordered" evidence="1">
    <location>
        <begin position="155"/>
        <end position="210"/>
    </location>
</feature>
<dbReference type="PANTHER" id="PTHR34415">
    <property type="entry name" value="INTEGRASE CATALYTIC DOMAIN-CONTAINING PROTEIN"/>
    <property type="match status" value="1"/>
</dbReference>
<comment type="caution">
    <text evidence="2">The sequence shown here is derived from an EMBL/GenBank/DDBJ whole genome shotgun (WGS) entry which is preliminary data.</text>
</comment>
<organism evidence="2 3">
    <name type="scientific">Periplaneta americana</name>
    <name type="common">American cockroach</name>
    <name type="synonym">Blatta americana</name>
    <dbReference type="NCBI Taxonomy" id="6978"/>
    <lineage>
        <taxon>Eukaryota</taxon>
        <taxon>Metazoa</taxon>
        <taxon>Ecdysozoa</taxon>
        <taxon>Arthropoda</taxon>
        <taxon>Hexapoda</taxon>
        <taxon>Insecta</taxon>
        <taxon>Pterygota</taxon>
        <taxon>Neoptera</taxon>
        <taxon>Polyneoptera</taxon>
        <taxon>Dictyoptera</taxon>
        <taxon>Blattodea</taxon>
        <taxon>Blattoidea</taxon>
        <taxon>Blattidae</taxon>
        <taxon>Blattinae</taxon>
        <taxon>Periplaneta</taxon>
    </lineage>
</organism>
<name>A0ABQ8SP16_PERAM</name>
<accession>A0ABQ8SP16</accession>
<feature type="compositionally biased region" description="Pro residues" evidence="1">
    <location>
        <begin position="161"/>
        <end position="175"/>
    </location>
</feature>
<evidence type="ECO:0000313" key="2">
    <source>
        <dbReference type="EMBL" id="KAJ4435471.1"/>
    </source>
</evidence>
<feature type="region of interest" description="Disordered" evidence="1">
    <location>
        <begin position="453"/>
        <end position="482"/>
    </location>
</feature>
<proteinExistence type="predicted"/>
<feature type="compositionally biased region" description="Basic and acidic residues" evidence="1">
    <location>
        <begin position="192"/>
        <end position="202"/>
    </location>
</feature>
<gene>
    <name evidence="2" type="ORF">ANN_18087</name>
</gene>
<feature type="compositionally biased region" description="Low complexity" evidence="1">
    <location>
        <begin position="463"/>
        <end position="482"/>
    </location>
</feature>
<dbReference type="EMBL" id="JAJSOF020000023">
    <property type="protein sequence ID" value="KAJ4435471.1"/>
    <property type="molecule type" value="Genomic_DNA"/>
</dbReference>
<sequence>MPLSMSPLLYFRSMDSMERVDAAEKEASEVLHSLLSVERVEKQGHELEPQHTQHQQQVVVVTSKDPVNAVHNNGNASVHQQAQDAAGVVQWHTPVTTVHQALFTNMHEVTPQFTTLTGEPVIWQGHTIQVEHQHLTAQQPISIVTQTDPQTGIQKEYATPAPAPPPPPPPPPPQPETGASADPKKKGVKAGRQGDKQTETPKKKTKVAVSPAVGMAPTRLEENAQEVRERFEKGCECQEENCFKGLSPEYVYRHRLNIAELTKAEHDMYLMGVTMAVLTNPEETVRHKERRRLRAQYVFQGRRVCLDAFLYLENCTHYQLKRIRKHVMTHGVAPRIHGNHGKKPHNTFSLDIYRHATSFLRHFIQRNTPGSNTSQNTVSQQTYNNATKYKSKSATKTPPLYLPAEITRKTIHNAYREYCEHFEPSIKVMGYSTFRHFMKEQFPHVKFCKVEGGINKPGSNAGNQQQQQHQQQQQQQQTGNNNNQAGVEVEIVTPQGTKLQGADDTINIVEDTSGVTHQDPQATTIITATGKVQQVTAIPLVVEQEASGLSHQQQTAFIVTPVSQIIQAPTSVSTIADNSTYTSYQLTAATPGSYTTHQQLTQAGVVTVASVPNTATNAYGFTTL</sequence>
<dbReference type="PANTHER" id="PTHR34415:SF1">
    <property type="entry name" value="INTEGRASE CATALYTIC DOMAIN-CONTAINING PROTEIN"/>
    <property type="match status" value="1"/>
</dbReference>
<dbReference type="Proteomes" id="UP001148838">
    <property type="component" value="Unassembled WGS sequence"/>
</dbReference>
<evidence type="ECO:0000256" key="1">
    <source>
        <dbReference type="SAM" id="MobiDB-lite"/>
    </source>
</evidence>
<keyword evidence="3" id="KW-1185">Reference proteome</keyword>